<accession>A0ABU2L7U4</accession>
<evidence type="ECO:0000256" key="1">
    <source>
        <dbReference type="SAM" id="MobiDB-lite"/>
    </source>
</evidence>
<feature type="region of interest" description="Disordered" evidence="1">
    <location>
        <begin position="106"/>
        <end position="125"/>
    </location>
</feature>
<evidence type="ECO:0000313" key="3">
    <source>
        <dbReference type="EMBL" id="MDT0307649.1"/>
    </source>
</evidence>
<dbReference type="SUPFAM" id="SSF56436">
    <property type="entry name" value="C-type lectin-like"/>
    <property type="match status" value="1"/>
</dbReference>
<gene>
    <name evidence="3" type="ORF">RM780_11830</name>
</gene>
<proteinExistence type="predicted"/>
<protein>
    <submittedName>
        <fullName evidence="3">SUMF1/EgtB/PvdO family nonheme iron enzyme</fullName>
    </submittedName>
</protein>
<dbReference type="InterPro" id="IPR042095">
    <property type="entry name" value="SUMF_sf"/>
</dbReference>
<organism evidence="3 4">
    <name type="scientific">Streptomyces boetiae</name>
    <dbReference type="NCBI Taxonomy" id="3075541"/>
    <lineage>
        <taxon>Bacteria</taxon>
        <taxon>Bacillati</taxon>
        <taxon>Actinomycetota</taxon>
        <taxon>Actinomycetes</taxon>
        <taxon>Kitasatosporales</taxon>
        <taxon>Streptomycetaceae</taxon>
        <taxon>Streptomyces</taxon>
    </lineage>
</organism>
<feature type="domain" description="Sulfatase-modifying factor enzyme-like" evidence="2">
    <location>
        <begin position="63"/>
        <end position="198"/>
    </location>
</feature>
<sequence>MLGSEPSLPPGNVPAARDTTRLATAADLVQWAFVPGGDLPAGEWHRAQTVAGLWWTDAPLTAGGYPLTGLTLDQATEMAARLGGRIPTSAEWEWMAGAGLRRFPWGDERPTASRSNLRGLGPGRPNRVRRLAAGRTPHGLWDVAGNVWEWTRAPGRRDGIALLRGGSYNSLPQYASCSYANDVLPDLTSPGIGVRLVRDTPPPAPGPTGDDG</sequence>
<dbReference type="InterPro" id="IPR005532">
    <property type="entry name" value="SUMF_dom"/>
</dbReference>
<dbReference type="Proteomes" id="UP001183388">
    <property type="component" value="Unassembled WGS sequence"/>
</dbReference>
<evidence type="ECO:0000259" key="2">
    <source>
        <dbReference type="Pfam" id="PF03781"/>
    </source>
</evidence>
<dbReference type="PANTHER" id="PTHR23150:SF19">
    <property type="entry name" value="FORMYLGLYCINE-GENERATING ENZYME"/>
    <property type="match status" value="1"/>
</dbReference>
<dbReference type="RefSeq" id="WP_311630596.1">
    <property type="nucleotide sequence ID" value="NZ_JAVREN010000013.1"/>
</dbReference>
<dbReference type="InterPro" id="IPR051043">
    <property type="entry name" value="Sulfatase_Mod_Factor_Kinase"/>
</dbReference>
<dbReference type="Pfam" id="PF03781">
    <property type="entry name" value="FGE-sulfatase"/>
    <property type="match status" value="1"/>
</dbReference>
<name>A0ABU2L7U4_9ACTN</name>
<comment type="caution">
    <text evidence="3">The sequence shown here is derived from an EMBL/GenBank/DDBJ whole genome shotgun (WGS) entry which is preliminary data.</text>
</comment>
<evidence type="ECO:0000313" key="4">
    <source>
        <dbReference type="Proteomes" id="UP001183388"/>
    </source>
</evidence>
<dbReference type="InterPro" id="IPR016187">
    <property type="entry name" value="CTDL_fold"/>
</dbReference>
<dbReference type="EMBL" id="JAVREN010000013">
    <property type="protein sequence ID" value="MDT0307649.1"/>
    <property type="molecule type" value="Genomic_DNA"/>
</dbReference>
<reference evidence="4" key="1">
    <citation type="submission" date="2023-07" db="EMBL/GenBank/DDBJ databases">
        <title>30 novel species of actinomycetes from the DSMZ collection.</title>
        <authorList>
            <person name="Nouioui I."/>
        </authorList>
    </citation>
    <scope>NUCLEOTIDE SEQUENCE [LARGE SCALE GENOMIC DNA]</scope>
    <source>
        <strain evidence="4">DSM 44917</strain>
    </source>
</reference>
<feature type="region of interest" description="Disordered" evidence="1">
    <location>
        <begin position="193"/>
        <end position="212"/>
    </location>
</feature>
<keyword evidence="4" id="KW-1185">Reference proteome</keyword>
<dbReference type="Gene3D" id="3.90.1580.10">
    <property type="entry name" value="paralog of FGE (formylglycine-generating enzyme)"/>
    <property type="match status" value="1"/>
</dbReference>
<dbReference type="PANTHER" id="PTHR23150">
    <property type="entry name" value="SULFATASE MODIFYING FACTOR 1, 2"/>
    <property type="match status" value="1"/>
</dbReference>